<dbReference type="Gene3D" id="1.10.260.40">
    <property type="entry name" value="lambda repressor-like DNA-binding domains"/>
    <property type="match status" value="1"/>
</dbReference>
<dbReference type="RefSeq" id="WP_136991375.1">
    <property type="nucleotide sequence ID" value="NZ_SZPQ01000026.1"/>
</dbReference>
<dbReference type="InterPro" id="IPR000843">
    <property type="entry name" value="HTH_LacI"/>
</dbReference>
<evidence type="ECO:0000256" key="2">
    <source>
        <dbReference type="ARBA" id="ARBA00023015"/>
    </source>
</evidence>
<evidence type="ECO:0000256" key="4">
    <source>
        <dbReference type="ARBA" id="ARBA00023163"/>
    </source>
</evidence>
<evidence type="ECO:0000256" key="3">
    <source>
        <dbReference type="ARBA" id="ARBA00023125"/>
    </source>
</evidence>
<dbReference type="InterPro" id="IPR010982">
    <property type="entry name" value="Lambda_DNA-bd_dom_sf"/>
</dbReference>
<dbReference type="InterPro" id="IPR028082">
    <property type="entry name" value="Peripla_BP_I"/>
</dbReference>
<dbReference type="CDD" id="cd06274">
    <property type="entry name" value="PBP1_FruR"/>
    <property type="match status" value="1"/>
</dbReference>
<dbReference type="PANTHER" id="PTHR30146:SF45">
    <property type="entry name" value="CATABOLITE REPRESSOR_ACTIVATOR"/>
    <property type="match status" value="1"/>
</dbReference>
<feature type="domain" description="HTH lacI-type" evidence="5">
    <location>
        <begin position="3"/>
        <end position="60"/>
    </location>
</feature>
<dbReference type="EMBL" id="SZPQ01000026">
    <property type="protein sequence ID" value="TKI04672.1"/>
    <property type="molecule type" value="Genomic_DNA"/>
</dbReference>
<dbReference type="InterPro" id="IPR001761">
    <property type="entry name" value="Peripla_BP/Lac1_sug-bd_dom"/>
</dbReference>
<evidence type="ECO:0000256" key="1">
    <source>
        <dbReference type="ARBA" id="ARBA00022491"/>
    </source>
</evidence>
<evidence type="ECO:0000313" key="6">
    <source>
        <dbReference type="EMBL" id="TKI04672.1"/>
    </source>
</evidence>
<dbReference type="PROSITE" id="PS50932">
    <property type="entry name" value="HTH_LACI_2"/>
    <property type="match status" value="1"/>
</dbReference>
<dbReference type="Gene3D" id="3.40.50.2300">
    <property type="match status" value="2"/>
</dbReference>
<dbReference type="SUPFAM" id="SSF53822">
    <property type="entry name" value="Periplasmic binding protein-like I"/>
    <property type="match status" value="1"/>
</dbReference>
<sequence length="338" mass="37806">MPKTVEQIAGTLNLSITTVRLVLNNKADQYRISLNTQKRILDYVVQHGYTVNHAARSLKLNKTDTLGLIIPRLSNLFFSTLAEKLELRCREAGFQLMLSCSYSDLPYEGKLVEALVRRNVDGLFIIPSSLESCNLHLKNLPKPVVFLDRDFGNQGAPLIVSDNSQGSALLTQAMLTASRQPLFFLAGDIHQPTIKHRLNGYRRVLAAMNIDAKDQWILSARHNRRMDGEQMIEDFLSRHTRPPAAFIASSLPVLEGALHTLRAKLGRIPPEINIGTFDEHAMLSFLPNRVWSVRQNVEAWVENAFNAMQKAIAGESPPVKTVVPMALIQRQVARAPEG</sequence>
<evidence type="ECO:0000313" key="7">
    <source>
        <dbReference type="Proteomes" id="UP000305202"/>
    </source>
</evidence>
<dbReference type="SUPFAM" id="SSF47413">
    <property type="entry name" value="lambda repressor-like DNA-binding domains"/>
    <property type="match status" value="1"/>
</dbReference>
<keyword evidence="2" id="KW-0805">Transcription regulation</keyword>
<dbReference type="Pfam" id="PF00532">
    <property type="entry name" value="Peripla_BP_1"/>
    <property type="match status" value="1"/>
</dbReference>
<keyword evidence="1" id="KW-0678">Repressor</keyword>
<protein>
    <submittedName>
        <fullName evidence="6">Substrate-binding domain-containing protein</fullName>
    </submittedName>
</protein>
<keyword evidence="4" id="KW-0804">Transcription</keyword>
<proteinExistence type="predicted"/>
<evidence type="ECO:0000259" key="5">
    <source>
        <dbReference type="PROSITE" id="PS50932"/>
    </source>
</evidence>
<comment type="caution">
    <text evidence="6">The sequence shown here is derived from an EMBL/GenBank/DDBJ whole genome shotgun (WGS) entry which is preliminary data.</text>
</comment>
<dbReference type="Proteomes" id="UP000305202">
    <property type="component" value="Unassembled WGS sequence"/>
</dbReference>
<dbReference type="PANTHER" id="PTHR30146">
    <property type="entry name" value="LACI-RELATED TRANSCRIPTIONAL REPRESSOR"/>
    <property type="match status" value="1"/>
</dbReference>
<keyword evidence="7" id="KW-1185">Reference proteome</keyword>
<organism evidence="6 7">
    <name type="scientific">Martelella alba</name>
    <dbReference type="NCBI Taxonomy" id="2590451"/>
    <lineage>
        <taxon>Bacteria</taxon>
        <taxon>Pseudomonadati</taxon>
        <taxon>Pseudomonadota</taxon>
        <taxon>Alphaproteobacteria</taxon>
        <taxon>Hyphomicrobiales</taxon>
        <taxon>Aurantimonadaceae</taxon>
        <taxon>Martelella</taxon>
    </lineage>
</organism>
<name>A0ABY2SHA9_9HYPH</name>
<accession>A0ABY2SHA9</accession>
<dbReference type="CDD" id="cd01392">
    <property type="entry name" value="HTH_LacI"/>
    <property type="match status" value="1"/>
</dbReference>
<reference evidence="6 7" key="1">
    <citation type="submission" date="2019-04" db="EMBL/GenBank/DDBJ databases">
        <authorList>
            <person name="Li M."/>
            <person name="Gao C."/>
        </authorList>
    </citation>
    <scope>NUCLEOTIDE SEQUENCE [LARGE SCALE GENOMIC DNA]</scope>
    <source>
        <strain evidence="6 7">BGMRC 2031</strain>
    </source>
</reference>
<dbReference type="SMART" id="SM00354">
    <property type="entry name" value="HTH_LACI"/>
    <property type="match status" value="1"/>
</dbReference>
<keyword evidence="3" id="KW-0238">DNA-binding</keyword>
<gene>
    <name evidence="6" type="ORF">FCN80_17060</name>
</gene>